<evidence type="ECO:0000256" key="1">
    <source>
        <dbReference type="SAM" id="Phobius"/>
    </source>
</evidence>
<comment type="caution">
    <text evidence="2">The sequence shown here is derived from an EMBL/GenBank/DDBJ whole genome shotgun (WGS) entry which is preliminary data.</text>
</comment>
<dbReference type="EMBL" id="SAIY01000011">
    <property type="protein sequence ID" value="NGM15787.1"/>
    <property type="molecule type" value="Genomic_DNA"/>
</dbReference>
<dbReference type="RefSeq" id="WP_164449568.1">
    <property type="nucleotide sequence ID" value="NZ_SAIY01000011.1"/>
</dbReference>
<evidence type="ECO:0000313" key="2">
    <source>
        <dbReference type="EMBL" id="NGM15787.1"/>
    </source>
</evidence>
<feature type="transmembrane region" description="Helical" evidence="1">
    <location>
        <begin position="31"/>
        <end position="51"/>
    </location>
</feature>
<gene>
    <name evidence="2" type="ORF">ENC19_25725</name>
</gene>
<reference evidence="2 3" key="1">
    <citation type="submission" date="2020-02" db="EMBL/GenBank/DDBJ databases">
        <title>Draft Genome Sequence of Verrucosispora sp. Strain CWR15, Isolated from Gulf of Mexico Sponge.</title>
        <authorList>
            <person name="Kennedy S.J."/>
            <person name="Cella E."/>
            <person name="Azarian T."/>
            <person name="Baker B.J."/>
            <person name="Shaw L.N."/>
        </authorList>
    </citation>
    <scope>NUCLEOTIDE SEQUENCE [LARGE SCALE GENOMIC DNA]</scope>
    <source>
        <strain evidence="2 3">CWR15</strain>
    </source>
</reference>
<sequence length="54" mass="5950">MRGERRCDCAARPDGVARDLFRNEESDVSDVVFVLLTVALFAALALVVRGVEKL</sequence>
<dbReference type="Proteomes" id="UP000478148">
    <property type="component" value="Unassembled WGS sequence"/>
</dbReference>
<keyword evidence="1" id="KW-0472">Membrane</keyword>
<keyword evidence="3" id="KW-1185">Reference proteome</keyword>
<keyword evidence="1" id="KW-1133">Transmembrane helix</keyword>
<evidence type="ECO:0000313" key="3">
    <source>
        <dbReference type="Proteomes" id="UP000478148"/>
    </source>
</evidence>
<organism evidence="2 3">
    <name type="scientific">Verrucosispora sioxanthis</name>
    <dbReference type="NCBI Taxonomy" id="2499994"/>
    <lineage>
        <taxon>Bacteria</taxon>
        <taxon>Bacillati</taxon>
        <taxon>Actinomycetota</taxon>
        <taxon>Actinomycetes</taxon>
        <taxon>Micromonosporales</taxon>
        <taxon>Micromonosporaceae</taxon>
        <taxon>Micromonospora</taxon>
    </lineage>
</organism>
<dbReference type="AlphaFoldDB" id="A0A6M1LC39"/>
<accession>A0A6M1LC39</accession>
<name>A0A6M1LC39_9ACTN</name>
<proteinExistence type="predicted"/>
<keyword evidence="1" id="KW-0812">Transmembrane</keyword>
<protein>
    <submittedName>
        <fullName evidence="2">Uncharacterized protein</fullName>
    </submittedName>
</protein>